<protein>
    <submittedName>
        <fullName evidence="1">Uncharacterized protein</fullName>
    </submittedName>
</protein>
<accession>A0A0A8YTL9</accession>
<proteinExistence type="predicted"/>
<reference evidence="1" key="1">
    <citation type="submission" date="2014-09" db="EMBL/GenBank/DDBJ databases">
        <authorList>
            <person name="Magalhaes I.L.F."/>
            <person name="Oliveira U."/>
            <person name="Santos F.R."/>
            <person name="Vidigal T.H.D.A."/>
            <person name="Brescovit A.D."/>
            <person name="Santos A.J."/>
        </authorList>
    </citation>
    <scope>NUCLEOTIDE SEQUENCE</scope>
    <source>
        <tissue evidence="1">Shoot tissue taken approximately 20 cm above the soil surface</tissue>
    </source>
</reference>
<sequence>MVYNLCCKVGKVSLPSFKPPPPPLFLAELLCFDGGSRSRTFLEKIRQYNALFSFTSMGASIDRSVNNGGGPPVFKISGQVCHHICSLLPLGNGPPKYAQLYVYDTSNELANRLQALGPTDKCDGDLDPEIVAGLTSMLDEFNPLVKQFRAARDRLAENGNEEIGIRIVGATEDDPVQYELPSANELAGLIVGDFSKEDSRHYS</sequence>
<dbReference type="PANTHER" id="PTHR45786:SF74">
    <property type="entry name" value="ATP-DEPENDENT DNA HELICASE"/>
    <property type="match status" value="1"/>
</dbReference>
<dbReference type="EMBL" id="GBRH01269975">
    <property type="protein sequence ID" value="JAD27920.1"/>
    <property type="molecule type" value="Transcribed_RNA"/>
</dbReference>
<evidence type="ECO:0000313" key="1">
    <source>
        <dbReference type="EMBL" id="JAD27920.1"/>
    </source>
</evidence>
<dbReference type="AlphaFoldDB" id="A0A0A8YTL9"/>
<name>A0A0A8YTL9_ARUDO</name>
<dbReference type="PANTHER" id="PTHR45786">
    <property type="entry name" value="DNA BINDING PROTEIN-LIKE"/>
    <property type="match status" value="1"/>
</dbReference>
<organism evidence="1">
    <name type="scientific">Arundo donax</name>
    <name type="common">Giant reed</name>
    <name type="synonym">Donax arundinaceus</name>
    <dbReference type="NCBI Taxonomy" id="35708"/>
    <lineage>
        <taxon>Eukaryota</taxon>
        <taxon>Viridiplantae</taxon>
        <taxon>Streptophyta</taxon>
        <taxon>Embryophyta</taxon>
        <taxon>Tracheophyta</taxon>
        <taxon>Spermatophyta</taxon>
        <taxon>Magnoliopsida</taxon>
        <taxon>Liliopsida</taxon>
        <taxon>Poales</taxon>
        <taxon>Poaceae</taxon>
        <taxon>PACMAD clade</taxon>
        <taxon>Arundinoideae</taxon>
        <taxon>Arundineae</taxon>
        <taxon>Arundo</taxon>
    </lineage>
</organism>
<reference evidence="1" key="2">
    <citation type="journal article" date="2015" name="Data Brief">
        <title>Shoot transcriptome of the giant reed, Arundo donax.</title>
        <authorList>
            <person name="Barrero R.A."/>
            <person name="Guerrero F.D."/>
            <person name="Moolhuijzen P."/>
            <person name="Goolsby J.A."/>
            <person name="Tidwell J."/>
            <person name="Bellgard S.E."/>
            <person name="Bellgard M.I."/>
        </authorList>
    </citation>
    <scope>NUCLEOTIDE SEQUENCE</scope>
    <source>
        <tissue evidence="1">Shoot tissue taken approximately 20 cm above the soil surface</tissue>
    </source>
</reference>